<proteinExistence type="predicted"/>
<gene>
    <name evidence="1" type="ORF">CSF007_13395</name>
</gene>
<reference evidence="1" key="1">
    <citation type="journal article" date="2015" name="Genome Announc.">
        <title>Complete Genome Sequence of Yersinia ruckeri Strain CSF007-82, Etiologic Agent of Red Mouth Disease in Salmonid Fish.</title>
        <authorList>
            <person name="Nelson M.C."/>
            <person name="LaPatra S.E."/>
            <person name="Welch T.J."/>
            <person name="Graf J."/>
        </authorList>
    </citation>
    <scope>NUCLEOTIDE SEQUENCE</scope>
    <source>
        <strain evidence="1">CSF007-82</strain>
    </source>
</reference>
<dbReference type="AlphaFoldDB" id="A0A0A8VLC4"/>
<accession>A0A0A8VLC4</accession>
<sequence>MINTTGWLKSSYFWQYLAEINQASCRLNHYRWVYVVDI</sequence>
<protein>
    <submittedName>
        <fullName evidence="1">Uncharacterized protein</fullName>
    </submittedName>
</protein>
<name>A0A0A8VLC4_YERRU</name>
<dbReference type="EMBL" id="LN681231">
    <property type="protein sequence ID" value="CEK28411.1"/>
    <property type="molecule type" value="Genomic_DNA"/>
</dbReference>
<evidence type="ECO:0000313" key="1">
    <source>
        <dbReference type="EMBL" id="CEK28411.1"/>
    </source>
</evidence>
<organism evidence="1">
    <name type="scientific">Yersinia ruckeri</name>
    <dbReference type="NCBI Taxonomy" id="29486"/>
    <lineage>
        <taxon>Bacteria</taxon>
        <taxon>Pseudomonadati</taxon>
        <taxon>Pseudomonadota</taxon>
        <taxon>Gammaproteobacteria</taxon>
        <taxon>Enterobacterales</taxon>
        <taxon>Yersiniaceae</taxon>
        <taxon>Yersinia</taxon>
    </lineage>
</organism>